<gene>
    <name evidence="3" type="ORF">AB1Y20_009317</name>
</gene>
<sequence>MLLQPLLLPFAYLPMGVPASRPAALARLACAPFMQVAEVIEPPLMESSCGFDFVPLLTALQTGEWREADQLTRDALIKLAGSAAVARGYVYFTEAPNLPEEDMATIERLWRAYSGNKFGYSVQRDVFNSKKVGRNFEKLFERIGWKNPDGTLLRWLPEAKSDEFIYDVEKAVPGHLPLTSTLRGTQLLQRLMDHKAWERDEFTSS</sequence>
<accession>A0AB34K149</accession>
<dbReference type="Gene3D" id="1.10.10.1770">
    <property type="entry name" value="Gun4-like"/>
    <property type="match status" value="1"/>
</dbReference>
<dbReference type="SUPFAM" id="SSF140869">
    <property type="entry name" value="GUN4-like"/>
    <property type="match status" value="1"/>
</dbReference>
<evidence type="ECO:0000256" key="1">
    <source>
        <dbReference type="SAM" id="SignalP"/>
    </source>
</evidence>
<comment type="caution">
    <text evidence="3">The sequence shown here is derived from an EMBL/GenBank/DDBJ whole genome shotgun (WGS) entry which is preliminary data.</text>
</comment>
<dbReference type="AlphaFoldDB" id="A0AB34K149"/>
<dbReference type="PANTHER" id="PTHR34800">
    <property type="entry name" value="TETRAPYRROLE-BINDING PROTEIN, CHLOROPLASTIC"/>
    <property type="match status" value="1"/>
</dbReference>
<reference evidence="3 4" key="1">
    <citation type="journal article" date="2024" name="Science">
        <title>Giant polyketide synthase enzymes in the biosynthesis of giant marine polyether toxins.</title>
        <authorList>
            <person name="Fallon T.R."/>
            <person name="Shende V.V."/>
            <person name="Wierzbicki I.H."/>
            <person name="Pendleton A.L."/>
            <person name="Watervoot N.F."/>
            <person name="Auber R.P."/>
            <person name="Gonzalez D.J."/>
            <person name="Wisecaver J.H."/>
            <person name="Moore B.S."/>
        </authorList>
    </citation>
    <scope>NUCLEOTIDE SEQUENCE [LARGE SCALE GENOMIC DNA]</scope>
    <source>
        <strain evidence="3 4">12B1</strain>
    </source>
</reference>
<dbReference type="EMBL" id="JBGBPQ010000002">
    <property type="protein sequence ID" value="KAL1527946.1"/>
    <property type="molecule type" value="Genomic_DNA"/>
</dbReference>
<dbReference type="GO" id="GO:0046906">
    <property type="term" value="F:tetrapyrrole binding"/>
    <property type="evidence" value="ECO:0007669"/>
    <property type="project" value="TreeGrafter"/>
</dbReference>
<dbReference type="Pfam" id="PF05419">
    <property type="entry name" value="GUN4"/>
    <property type="match status" value="1"/>
</dbReference>
<feature type="domain" description="GUN4-like" evidence="2">
    <location>
        <begin position="47"/>
        <end position="194"/>
    </location>
</feature>
<evidence type="ECO:0000313" key="3">
    <source>
        <dbReference type="EMBL" id="KAL1527946.1"/>
    </source>
</evidence>
<name>A0AB34K149_PRYPA</name>
<evidence type="ECO:0000259" key="2">
    <source>
        <dbReference type="Pfam" id="PF05419"/>
    </source>
</evidence>
<feature type="signal peptide" evidence="1">
    <location>
        <begin position="1"/>
        <end position="19"/>
    </location>
</feature>
<keyword evidence="4" id="KW-1185">Reference proteome</keyword>
<protein>
    <recommendedName>
        <fullName evidence="2">GUN4-like domain-containing protein</fullName>
    </recommendedName>
</protein>
<dbReference type="CDD" id="cd16383">
    <property type="entry name" value="GUN4"/>
    <property type="match status" value="1"/>
</dbReference>
<organism evidence="3 4">
    <name type="scientific">Prymnesium parvum</name>
    <name type="common">Toxic golden alga</name>
    <dbReference type="NCBI Taxonomy" id="97485"/>
    <lineage>
        <taxon>Eukaryota</taxon>
        <taxon>Haptista</taxon>
        <taxon>Haptophyta</taxon>
        <taxon>Prymnesiophyceae</taxon>
        <taxon>Prymnesiales</taxon>
        <taxon>Prymnesiaceae</taxon>
        <taxon>Prymnesium</taxon>
    </lineage>
</organism>
<dbReference type="InterPro" id="IPR008629">
    <property type="entry name" value="GUN4-like"/>
</dbReference>
<dbReference type="InterPro" id="IPR037215">
    <property type="entry name" value="GUN4-like_sf"/>
</dbReference>
<dbReference type="Proteomes" id="UP001515480">
    <property type="component" value="Unassembled WGS sequence"/>
</dbReference>
<evidence type="ECO:0000313" key="4">
    <source>
        <dbReference type="Proteomes" id="UP001515480"/>
    </source>
</evidence>
<dbReference type="PANTHER" id="PTHR34800:SF1">
    <property type="entry name" value="TETRAPYRROLE-BINDING PROTEIN, CHLOROPLASTIC"/>
    <property type="match status" value="1"/>
</dbReference>
<dbReference type="Gene3D" id="1.25.40.620">
    <property type="match status" value="1"/>
</dbReference>
<proteinExistence type="predicted"/>
<keyword evidence="1" id="KW-0732">Signal</keyword>
<feature type="chain" id="PRO_5044204581" description="GUN4-like domain-containing protein" evidence="1">
    <location>
        <begin position="20"/>
        <end position="205"/>
    </location>
</feature>